<dbReference type="Proteomes" id="UP000001555">
    <property type="component" value="Unassembled WGS sequence"/>
</dbReference>
<organism>
    <name type="scientific">Ixodes scapularis</name>
    <name type="common">Black-legged tick</name>
    <name type="synonym">Deer tick</name>
    <dbReference type="NCBI Taxonomy" id="6945"/>
    <lineage>
        <taxon>Eukaryota</taxon>
        <taxon>Metazoa</taxon>
        <taxon>Ecdysozoa</taxon>
        <taxon>Arthropoda</taxon>
        <taxon>Chelicerata</taxon>
        <taxon>Arachnida</taxon>
        <taxon>Acari</taxon>
        <taxon>Parasitiformes</taxon>
        <taxon>Ixodida</taxon>
        <taxon>Ixodoidea</taxon>
        <taxon>Ixodidae</taxon>
        <taxon>Ixodinae</taxon>
        <taxon>Ixodes</taxon>
    </lineage>
</organism>
<name>B7PF18_IXOSC</name>
<feature type="signal peptide" evidence="2">
    <location>
        <begin position="1"/>
        <end position="28"/>
    </location>
</feature>
<keyword evidence="5" id="KW-1185">Reference proteome</keyword>
<reference evidence="3 5" key="1">
    <citation type="submission" date="2008-03" db="EMBL/GenBank/DDBJ databases">
        <title>Annotation of Ixodes scapularis.</title>
        <authorList>
            <consortium name="Ixodes scapularis Genome Project Consortium"/>
            <person name="Caler E."/>
            <person name="Hannick L.I."/>
            <person name="Bidwell S."/>
            <person name="Joardar V."/>
            <person name="Thiagarajan M."/>
            <person name="Amedeo P."/>
            <person name="Galinsky K.J."/>
            <person name="Schobel S."/>
            <person name="Inman J."/>
            <person name="Hostetler J."/>
            <person name="Miller J."/>
            <person name="Hammond M."/>
            <person name="Megy K."/>
            <person name="Lawson D."/>
            <person name="Kodira C."/>
            <person name="Sutton G."/>
            <person name="Meyer J."/>
            <person name="Hill C.A."/>
            <person name="Birren B."/>
            <person name="Nene V."/>
            <person name="Collins F."/>
            <person name="Alarcon-Chaidez F."/>
            <person name="Wikel S."/>
            <person name="Strausberg R."/>
        </authorList>
    </citation>
    <scope>NUCLEOTIDE SEQUENCE [LARGE SCALE GENOMIC DNA]</scope>
    <source>
        <strain evidence="5">Wikel</strain>
        <strain evidence="3">Wikel colony</strain>
    </source>
</reference>
<protein>
    <submittedName>
        <fullName evidence="3 4">Secreted protein, putative</fullName>
    </submittedName>
</protein>
<proteinExistence type="predicted"/>
<feature type="region of interest" description="Disordered" evidence="1">
    <location>
        <begin position="69"/>
        <end position="96"/>
    </location>
</feature>
<dbReference type="VEuPathDB" id="VectorBase:ISCI018386"/>
<dbReference type="VEuPathDB" id="VectorBase:ISCP_002632"/>
<dbReference type="InParanoid" id="B7PF18"/>
<dbReference type="OrthoDB" id="6495562at2759"/>
<evidence type="ECO:0000313" key="4">
    <source>
        <dbReference type="EnsemblMetazoa" id="ISCW018386-PA"/>
    </source>
</evidence>
<gene>
    <name evidence="3" type="ORF">IscW_ISCW018386</name>
</gene>
<evidence type="ECO:0000256" key="1">
    <source>
        <dbReference type="SAM" id="MobiDB-lite"/>
    </source>
</evidence>
<dbReference type="EnsemblMetazoa" id="ISCW018386-RA">
    <property type="protein sequence ID" value="ISCW018386-PA"/>
    <property type="gene ID" value="ISCW018386"/>
</dbReference>
<reference evidence="4" key="2">
    <citation type="submission" date="2020-05" db="UniProtKB">
        <authorList>
            <consortium name="EnsemblMetazoa"/>
        </authorList>
    </citation>
    <scope>IDENTIFICATION</scope>
    <source>
        <strain evidence="4">wikel</strain>
    </source>
</reference>
<dbReference type="EMBL" id="DS698911">
    <property type="protein sequence ID" value="EEC05190.1"/>
    <property type="molecule type" value="Genomic_DNA"/>
</dbReference>
<dbReference type="VEuPathDB" id="VectorBase:ISCW018386"/>
<dbReference type="EMBL" id="ABJB010706358">
    <property type="status" value="NOT_ANNOTATED_CDS"/>
    <property type="molecule type" value="Genomic_DNA"/>
</dbReference>
<sequence length="112" mass="12315">MTKSASFLPQNQLCLVFVLLCLTAPAWSYPILTGVDPGYEAEQPSFRYTNFGIIYGTREFQKQFQLNPATDDINHSHPTVIGTAPGKIPENVSPYPGEGVSQATVLAKKKKK</sequence>
<dbReference type="PaxDb" id="6945-B7PF18"/>
<keyword evidence="2" id="KW-0732">Signal</keyword>
<evidence type="ECO:0000313" key="5">
    <source>
        <dbReference type="Proteomes" id="UP000001555"/>
    </source>
</evidence>
<feature type="chain" id="PRO_5010826085" evidence="2">
    <location>
        <begin position="29"/>
        <end position="112"/>
    </location>
</feature>
<evidence type="ECO:0000256" key="2">
    <source>
        <dbReference type="SAM" id="SignalP"/>
    </source>
</evidence>
<dbReference type="AlphaFoldDB" id="B7PF18"/>
<evidence type="ECO:0000313" key="3">
    <source>
        <dbReference type="EMBL" id="EEC05190.1"/>
    </source>
</evidence>
<accession>B7PF18</accession>
<dbReference type="HOGENOM" id="CLU_2148568_0_0_1"/>